<evidence type="ECO:0000256" key="2">
    <source>
        <dbReference type="SAM" id="Phobius"/>
    </source>
</evidence>
<proteinExistence type="predicted"/>
<organism evidence="3 4">
    <name type="scientific">Oreochromis niloticus</name>
    <name type="common">Nile tilapia</name>
    <name type="synonym">Tilapia nilotica</name>
    <dbReference type="NCBI Taxonomy" id="8128"/>
    <lineage>
        <taxon>Eukaryota</taxon>
        <taxon>Metazoa</taxon>
        <taxon>Chordata</taxon>
        <taxon>Craniata</taxon>
        <taxon>Vertebrata</taxon>
        <taxon>Euteleostomi</taxon>
        <taxon>Actinopterygii</taxon>
        <taxon>Neopterygii</taxon>
        <taxon>Teleostei</taxon>
        <taxon>Neoteleostei</taxon>
        <taxon>Acanthomorphata</taxon>
        <taxon>Ovalentaria</taxon>
        <taxon>Cichlomorphae</taxon>
        <taxon>Cichliformes</taxon>
        <taxon>Cichlidae</taxon>
        <taxon>African cichlids</taxon>
        <taxon>Pseudocrenilabrinae</taxon>
        <taxon>Oreochromini</taxon>
        <taxon>Oreochromis</taxon>
    </lineage>
</organism>
<keyword evidence="2" id="KW-0472">Membrane</keyword>
<dbReference type="CDD" id="cd09951">
    <property type="entry name" value="HERV-Rb-like_HR1-HR2"/>
    <property type="match status" value="1"/>
</dbReference>
<reference evidence="4" key="1">
    <citation type="submission" date="2012-01" db="EMBL/GenBank/DDBJ databases">
        <title>The Genome Sequence of Oreochromis niloticus (Nile Tilapia).</title>
        <authorList>
            <consortium name="Broad Institute Genome Assembly Team"/>
            <consortium name="Broad Institute Sequencing Platform"/>
            <person name="Di Palma F."/>
            <person name="Johnson J."/>
            <person name="Lander E.S."/>
            <person name="Lindblad-Toh K."/>
        </authorList>
    </citation>
    <scope>NUCLEOTIDE SEQUENCE [LARGE SCALE GENOMIC DNA]</scope>
</reference>
<evidence type="ECO:0000313" key="3">
    <source>
        <dbReference type="Ensembl" id="ENSONIP00000027219.1"/>
    </source>
</evidence>
<evidence type="ECO:0008006" key="5">
    <source>
        <dbReference type="Google" id="ProtNLM"/>
    </source>
</evidence>
<dbReference type="Proteomes" id="UP000005207">
    <property type="component" value="Linkage group LG13"/>
</dbReference>
<sequence length="717" mass="78420">MPRRELDPHEERAQIKILLVIVSLMSVMILIMAVCLLVYTLQKNPSELSGPGGQPTPAPQGGSFAETGPRVRTKREISGRKDGCLSRYKGLELDYVKGSTSAYTFDLCEVIDCEGVNSSWRGYDVWICSHPAICTRGGSPHSSRGSHAVLGSYTAGQWCIPGWGNVVGWTGVGWQPQVPEGLKGIAIQRDFSTSQNPITLSLGPWNALPRSESPGGVFYLVIGIDMVGTDPTGVIRINLVNPKPKPVENVSSTAAPEEREPKARRVLTVDYTRLKPKDLIERATGFSDSNLWLDWMALNAEEQQVSNCVACASARPRLFTEPAPLHPEDKWGYDCMLQLTRGVVSTGNCTVLSSLFPPTDKYTKAGPFMPKKDNYTCFKFSTDHVKYEVGEIDPSWCSVTKTGRTTNNVSHANTLIGTWARSGLYYYCGHKTLLARVPLGSVGTCAMVRLGAPLMLIGNRVKAFPKHDTRTLTARRKRHVLGKRGAEGTHAYDPRMDSPTWIDSIGVPRGVPNEYKLADQIAAGFENIPIIAALFPVTPNKNVDRINYVHYNLLRLSNLTRDGMEGLVEQVGPTSLMGVQNRMALDMLLAERGGVCAMFGDQCCTFIPNNTAPDGSVTRALEGLKTLSKTMHEHSGIENPLEGWMTSVFGQWKGFVLPIMLSLAVLVGILVTCGCCLIPCARALLEKVITKAVDSGAEAHIPMMPLRDMGVAVWDEE</sequence>
<keyword evidence="2" id="KW-0812">Transmembrane</keyword>
<feature type="transmembrane region" description="Helical" evidence="2">
    <location>
        <begin position="655"/>
        <end position="681"/>
    </location>
</feature>
<dbReference type="InParanoid" id="A0A669AVU9"/>
<dbReference type="GeneTree" id="ENSGT00530000064449"/>
<reference evidence="3" key="2">
    <citation type="submission" date="2025-08" db="UniProtKB">
        <authorList>
            <consortium name="Ensembl"/>
        </authorList>
    </citation>
    <scope>IDENTIFICATION</scope>
</reference>
<feature type="transmembrane region" description="Helical" evidence="2">
    <location>
        <begin position="20"/>
        <end position="41"/>
    </location>
</feature>
<name>A0A669AVU9_ORENI</name>
<dbReference type="PANTHER" id="PTHR10424:SF80">
    <property type="entry name" value="ENVELOPE GLYCOPROTEIN"/>
    <property type="match status" value="1"/>
</dbReference>
<accession>A0A669AVU9</accession>
<evidence type="ECO:0000256" key="1">
    <source>
        <dbReference type="SAM" id="MobiDB-lite"/>
    </source>
</evidence>
<reference evidence="3" key="3">
    <citation type="submission" date="2025-09" db="UniProtKB">
        <authorList>
            <consortium name="Ensembl"/>
        </authorList>
    </citation>
    <scope>IDENTIFICATION</scope>
</reference>
<dbReference type="Gene3D" id="1.10.287.210">
    <property type="match status" value="1"/>
</dbReference>
<dbReference type="OMA" id="STHCERG"/>
<dbReference type="InterPro" id="IPR018154">
    <property type="entry name" value="TLV/ENV_coat_polyprotein"/>
</dbReference>
<keyword evidence="2" id="KW-1133">Transmembrane helix</keyword>
<protein>
    <recommendedName>
        <fullName evidence="5">Envelope protein</fullName>
    </recommendedName>
</protein>
<dbReference type="SUPFAM" id="SSF58069">
    <property type="entry name" value="Virus ectodomain"/>
    <property type="match status" value="1"/>
</dbReference>
<dbReference type="AlphaFoldDB" id="A0A669AVU9"/>
<dbReference type="PANTHER" id="PTHR10424">
    <property type="entry name" value="VIRAL ENVELOPE PROTEIN"/>
    <property type="match status" value="1"/>
</dbReference>
<dbReference type="Ensembl" id="ENSONIT00000058115.1">
    <property type="protein sequence ID" value="ENSONIP00000027219.1"/>
    <property type="gene ID" value="ENSONIG00000035800.1"/>
</dbReference>
<evidence type="ECO:0000313" key="4">
    <source>
        <dbReference type="Proteomes" id="UP000005207"/>
    </source>
</evidence>
<keyword evidence="4" id="KW-1185">Reference proteome</keyword>
<feature type="region of interest" description="Disordered" evidence="1">
    <location>
        <begin position="47"/>
        <end position="76"/>
    </location>
</feature>